<dbReference type="Gene3D" id="3.40.50.1820">
    <property type="entry name" value="alpha/beta hydrolase"/>
    <property type="match status" value="1"/>
</dbReference>
<feature type="chain" id="PRO_5002124428" evidence="2">
    <location>
        <begin position="26"/>
        <end position="233"/>
    </location>
</feature>
<feature type="signal peptide" evidence="2">
    <location>
        <begin position="1"/>
        <end position="25"/>
    </location>
</feature>
<dbReference type="AlphaFoldDB" id="A0A0B8T3Y0"/>
<accession>A0A0B8T3Y0</accession>
<dbReference type="Pfam" id="PF02230">
    <property type="entry name" value="Abhydrolase_2"/>
    <property type="match status" value="1"/>
</dbReference>
<feature type="domain" description="Phospholipase/carboxylesterase/thioesterase" evidence="3">
    <location>
        <begin position="115"/>
        <end position="215"/>
    </location>
</feature>
<dbReference type="SUPFAM" id="SSF53474">
    <property type="entry name" value="alpha/beta-Hydrolases"/>
    <property type="match status" value="1"/>
</dbReference>
<reference evidence="5" key="1">
    <citation type="submission" date="2014-04" db="EMBL/GenBank/DDBJ databases">
        <title>Whole-Genome optical mapping and complete genome sequence of Sphingobacterium deserti sp. nov., a new spaces isolated from desert in the west of China.</title>
        <authorList>
            <person name="Teng C."/>
            <person name="Zhou Z."/>
            <person name="Li X."/>
            <person name="Chen M."/>
            <person name="Lin M."/>
            <person name="Wang L."/>
            <person name="Su S."/>
            <person name="Zhang C."/>
            <person name="Zhang W."/>
        </authorList>
    </citation>
    <scope>NUCLEOTIDE SEQUENCE [LARGE SCALE GENOMIC DNA]</scope>
    <source>
        <strain evidence="5">ACCC05744</strain>
    </source>
</reference>
<dbReference type="PANTHER" id="PTHR43037:SF1">
    <property type="entry name" value="BLL1128 PROTEIN"/>
    <property type="match status" value="1"/>
</dbReference>
<dbReference type="EMBL" id="JJMU01000002">
    <property type="protein sequence ID" value="KGE15981.1"/>
    <property type="molecule type" value="Genomic_DNA"/>
</dbReference>
<dbReference type="eggNOG" id="COG4099">
    <property type="taxonomic scope" value="Bacteria"/>
</dbReference>
<gene>
    <name evidence="4" type="ORF">DI53_0096</name>
</gene>
<evidence type="ECO:0000259" key="3">
    <source>
        <dbReference type="Pfam" id="PF02230"/>
    </source>
</evidence>
<dbReference type="InterPro" id="IPR029058">
    <property type="entry name" value="AB_hydrolase_fold"/>
</dbReference>
<sequence length="233" mass="26856">MHLSMNLRLLLFISLLNLFYTHSHAQQKASVKYDYLLYLPKDYGATLKKYPLVIYLHGGSHKGKDLEKLKGYGLPQLVDQGEDFNFIIASPQCPDDKYWSTENWFDSLHMDLTENYRIDTNRLYVTGISMGGYGAYTVAMDFPGKFAAILALCGGVNDSDTSRICSLKNIPIWTFHGTADDKIPIRETERIADQLKSCNGNMKFTRLKNAGHGIEYLYDEKRKIYRWMLKQRK</sequence>
<evidence type="ECO:0000256" key="2">
    <source>
        <dbReference type="SAM" id="SignalP"/>
    </source>
</evidence>
<evidence type="ECO:0000256" key="1">
    <source>
        <dbReference type="ARBA" id="ARBA00022729"/>
    </source>
</evidence>
<reference evidence="4 5" key="2">
    <citation type="journal article" date="2015" name="PLoS ONE">
        <title>Whole-Genome Optical Mapping and Finished Genome Sequence of Sphingobacterium deserti sp. nov., a New Species Isolated from the Western Desert of China.</title>
        <authorList>
            <person name="Teng C."/>
            <person name="Zhou Z."/>
            <person name="Molnar I."/>
            <person name="Li X."/>
            <person name="Tang R."/>
            <person name="Chen M."/>
            <person name="Wang L."/>
            <person name="Su S."/>
            <person name="Zhang W."/>
            <person name="Lin M."/>
        </authorList>
    </citation>
    <scope>NUCLEOTIDE SEQUENCE [LARGE SCALE GENOMIC DNA]</scope>
    <source>
        <strain evidence="5">ACCC05744</strain>
    </source>
</reference>
<dbReference type="ESTHER" id="9sphi-a0a0b8t3y0">
    <property type="family name" value="5_AlphaBeta_hydrolase"/>
</dbReference>
<dbReference type="Proteomes" id="UP000031802">
    <property type="component" value="Unassembled WGS sequence"/>
</dbReference>
<organism evidence="4 5">
    <name type="scientific">Sphingobacterium deserti</name>
    <dbReference type="NCBI Taxonomy" id="1229276"/>
    <lineage>
        <taxon>Bacteria</taxon>
        <taxon>Pseudomonadati</taxon>
        <taxon>Bacteroidota</taxon>
        <taxon>Sphingobacteriia</taxon>
        <taxon>Sphingobacteriales</taxon>
        <taxon>Sphingobacteriaceae</taxon>
        <taxon>Sphingobacterium</taxon>
    </lineage>
</organism>
<name>A0A0B8T3Y0_9SPHI</name>
<comment type="caution">
    <text evidence="4">The sequence shown here is derived from an EMBL/GenBank/DDBJ whole genome shotgun (WGS) entry which is preliminary data.</text>
</comment>
<keyword evidence="5" id="KW-1185">Reference proteome</keyword>
<proteinExistence type="predicted"/>
<dbReference type="PANTHER" id="PTHR43037">
    <property type="entry name" value="UNNAMED PRODUCT-RELATED"/>
    <property type="match status" value="1"/>
</dbReference>
<evidence type="ECO:0000313" key="4">
    <source>
        <dbReference type="EMBL" id="KGE15981.1"/>
    </source>
</evidence>
<keyword evidence="1 2" id="KW-0732">Signal</keyword>
<dbReference type="PATRIC" id="fig|1229276.3.peg.101"/>
<dbReference type="GO" id="GO:0016787">
    <property type="term" value="F:hydrolase activity"/>
    <property type="evidence" value="ECO:0007669"/>
    <property type="project" value="InterPro"/>
</dbReference>
<dbReference type="InterPro" id="IPR050955">
    <property type="entry name" value="Plant_Biomass_Hydrol_Est"/>
</dbReference>
<dbReference type="InterPro" id="IPR003140">
    <property type="entry name" value="PLipase/COase/thioEstase"/>
</dbReference>
<evidence type="ECO:0000313" key="5">
    <source>
        <dbReference type="Proteomes" id="UP000031802"/>
    </source>
</evidence>
<protein>
    <submittedName>
        <fullName evidence="4">Phospholipase/carboxylesterase</fullName>
    </submittedName>
</protein>